<dbReference type="Proteomes" id="UP000268652">
    <property type="component" value="Unassembled WGS sequence"/>
</dbReference>
<evidence type="ECO:0000313" key="2">
    <source>
        <dbReference type="EMBL" id="RKN27506.1"/>
    </source>
</evidence>
<comment type="caution">
    <text evidence="1">The sequence shown here is derived from an EMBL/GenBank/DDBJ whole genome shotgun (WGS) entry which is preliminary data.</text>
</comment>
<keyword evidence="3" id="KW-1185">Reference proteome</keyword>
<sequence>MAPGGAPWRVRRCIRNGRAAGGALLGLPVGDPSWQEITLSAGPERVPRTVDAGGVGPAAGVAEIAEGVRRLARAWRETPGQRARRAAVIPGDPW</sequence>
<name>A0A3A9WJE9_9ACTN</name>
<dbReference type="Proteomes" id="UP000275024">
    <property type="component" value="Unassembled WGS sequence"/>
</dbReference>
<dbReference type="EMBL" id="RBDX01000001">
    <property type="protein sequence ID" value="RKN12732.1"/>
    <property type="molecule type" value="Genomic_DNA"/>
</dbReference>
<evidence type="ECO:0000313" key="4">
    <source>
        <dbReference type="Proteomes" id="UP000275024"/>
    </source>
</evidence>
<proteinExistence type="predicted"/>
<dbReference type="AlphaFoldDB" id="A0A3A9WJE9"/>
<evidence type="ECO:0000313" key="3">
    <source>
        <dbReference type="Proteomes" id="UP000268652"/>
    </source>
</evidence>
<organism evidence="1 4">
    <name type="scientific">Streptomyces radicis</name>
    <dbReference type="NCBI Taxonomy" id="1750517"/>
    <lineage>
        <taxon>Bacteria</taxon>
        <taxon>Bacillati</taxon>
        <taxon>Actinomycetota</taxon>
        <taxon>Actinomycetes</taxon>
        <taxon>Kitasatosporales</taxon>
        <taxon>Streptomycetaceae</taxon>
        <taxon>Streptomyces</taxon>
    </lineage>
</organism>
<protein>
    <submittedName>
        <fullName evidence="1">Uncharacterized protein</fullName>
    </submittedName>
</protein>
<reference evidence="3 4" key="1">
    <citation type="submission" date="2018-09" db="EMBL/GenBank/DDBJ databases">
        <title>Streptomyces sp. nov. DS1-2, an endophytic actinomycete isolated from roots of Dendrobium scabrilingue.</title>
        <authorList>
            <person name="Kuncharoen N."/>
            <person name="Kudo T."/>
            <person name="Ohkuma M."/>
            <person name="Yuki M."/>
            <person name="Tanasupawat S."/>
        </authorList>
    </citation>
    <scope>NUCLEOTIDE SEQUENCE [LARGE SCALE GENOMIC DNA]</scope>
    <source>
        <strain evidence="1 4">AZ1-7</strain>
        <strain evidence="2 3">DS1-2</strain>
    </source>
</reference>
<accession>A0A3A9WJE9</accession>
<evidence type="ECO:0000313" key="1">
    <source>
        <dbReference type="EMBL" id="RKN12732.1"/>
    </source>
</evidence>
<dbReference type="EMBL" id="RBDY01000001">
    <property type="protein sequence ID" value="RKN27506.1"/>
    <property type="molecule type" value="Genomic_DNA"/>
</dbReference>
<gene>
    <name evidence="2" type="ORF">D7318_00935</name>
    <name evidence="1" type="ORF">D7319_01960</name>
</gene>